<dbReference type="InterPro" id="IPR011701">
    <property type="entry name" value="MFS"/>
</dbReference>
<dbReference type="GO" id="GO:0000329">
    <property type="term" value="C:fungal-type vacuole membrane"/>
    <property type="evidence" value="ECO:0007669"/>
    <property type="project" value="TreeGrafter"/>
</dbReference>
<feature type="compositionally biased region" description="Low complexity" evidence="5">
    <location>
        <begin position="330"/>
        <end position="346"/>
    </location>
</feature>
<protein>
    <submittedName>
        <fullName evidence="8">BA75_04668T0</fullName>
    </submittedName>
</protein>
<dbReference type="GO" id="GO:0022857">
    <property type="term" value="F:transmembrane transporter activity"/>
    <property type="evidence" value="ECO:0007669"/>
    <property type="project" value="InterPro"/>
</dbReference>
<feature type="transmembrane region" description="Helical" evidence="6">
    <location>
        <begin position="584"/>
        <end position="606"/>
    </location>
</feature>
<evidence type="ECO:0000256" key="2">
    <source>
        <dbReference type="ARBA" id="ARBA00022692"/>
    </source>
</evidence>
<keyword evidence="9" id="KW-1185">Reference proteome</keyword>
<evidence type="ECO:0000256" key="6">
    <source>
        <dbReference type="SAM" id="Phobius"/>
    </source>
</evidence>
<keyword evidence="4 6" id="KW-0472">Membrane</keyword>
<proteinExistence type="predicted"/>
<sequence>MAEKKVVSLIFSALVSLAAGTPYLFGTYAPQLAVQCHLTASGAATLSLASNVGTSIGGLPIGLFIDHNGPSMSIFIGAFLEFIGFGCLYYAYIYRIDSLLALSMAMVCTGMGSVLSFYSCLKSATANFPNHRGSAGSVPVSSYGLSALMYSTVAATFFADNTSGLLKFVSLFCGIVIGISSFFVILVDSGHVLPAKAPRRPNNDNLLQERARAKPISKADGYGSILMAAHRGSFAQATLMSQSVSSLFSTAGPQSDSSPDNSVRSSNSSVLSFHEIPTSNSAAISRSNSFLVGSGSTGKYTSPLSSLSSSPVNTKASNIKISMNNRSGVSRSASNNQSFRSSSNLSKQFAQHAEMQQSQNPSNAVKNGAHVGSPLRGGFMLYDSGTNEDSAHTLAKKDEPSSSEDLPQKYVKDDLRSTPKNKQKPKPKKTNARKHIKSLLSNYKFIILYVVMATLSGVGQLYIYSVGYIVSAQINKGSNPEHLNGAGYQALQVSLLSLTSFLGRLISGPLSDLIHKVLKYQRIWVLVIASCVSAMAQYLMIYLDDVHMLSVASLIVGTCYGTVFGVYPAVIVDYFGSNSFTTTWGLVTTSNIVSLTALNTMFGYVYDHNSVWDDKKEQLVCRLGKNCYNDVFRVNLSLCFLALLLCLFMIIQKRKQDQKIVPIGLQV</sequence>
<dbReference type="SUPFAM" id="SSF103473">
    <property type="entry name" value="MFS general substrate transporter"/>
    <property type="match status" value="2"/>
</dbReference>
<gene>
    <name evidence="8" type="ORF">ATY40_BA7504668</name>
</gene>
<dbReference type="PANTHER" id="PTHR21576:SF166">
    <property type="entry name" value="ADR278WP"/>
    <property type="match status" value="1"/>
</dbReference>
<dbReference type="Gene3D" id="1.20.1250.20">
    <property type="entry name" value="MFS general substrate transporter like domains"/>
    <property type="match status" value="2"/>
</dbReference>
<evidence type="ECO:0000259" key="7">
    <source>
        <dbReference type="Pfam" id="PF06813"/>
    </source>
</evidence>
<dbReference type="Proteomes" id="UP000094565">
    <property type="component" value="Chromosome 4"/>
</dbReference>
<dbReference type="EMBL" id="CP014587">
    <property type="protein sequence ID" value="ANZ77919.1"/>
    <property type="molecule type" value="Genomic_DNA"/>
</dbReference>
<keyword evidence="3 6" id="KW-1133">Transmembrane helix</keyword>
<evidence type="ECO:0000256" key="1">
    <source>
        <dbReference type="ARBA" id="ARBA00004141"/>
    </source>
</evidence>
<dbReference type="PANTHER" id="PTHR21576">
    <property type="entry name" value="UNCHARACTERIZED NODULIN-LIKE PROTEIN"/>
    <property type="match status" value="1"/>
</dbReference>
<feature type="transmembrane region" description="Helical" evidence="6">
    <location>
        <begin position="549"/>
        <end position="572"/>
    </location>
</feature>
<feature type="transmembrane region" description="Helical" evidence="6">
    <location>
        <begin position="99"/>
        <end position="121"/>
    </location>
</feature>
<feature type="transmembrane region" description="Helical" evidence="6">
    <location>
        <begin position="632"/>
        <end position="651"/>
    </location>
</feature>
<feature type="domain" description="Nodulin-like" evidence="7">
    <location>
        <begin position="7"/>
        <end position="188"/>
    </location>
</feature>
<dbReference type="OrthoDB" id="410267at2759"/>
<feature type="compositionally biased region" description="Basic residues" evidence="5">
    <location>
        <begin position="419"/>
        <end position="433"/>
    </location>
</feature>
<dbReference type="InterPro" id="IPR036259">
    <property type="entry name" value="MFS_trans_sf"/>
</dbReference>
<feature type="region of interest" description="Disordered" evidence="5">
    <location>
        <begin position="321"/>
        <end position="370"/>
    </location>
</feature>
<feature type="transmembrane region" description="Helical" evidence="6">
    <location>
        <begin position="72"/>
        <end position="93"/>
    </location>
</feature>
<keyword evidence="2 6" id="KW-0812">Transmembrane</keyword>
<dbReference type="InterPro" id="IPR010658">
    <property type="entry name" value="Nodulin-like"/>
</dbReference>
<dbReference type="Pfam" id="PF06813">
    <property type="entry name" value="Nodulin-like"/>
    <property type="match status" value="1"/>
</dbReference>
<comment type="subcellular location">
    <subcellularLocation>
        <location evidence="1">Membrane</location>
        <topology evidence="1">Multi-pass membrane protein</topology>
    </subcellularLocation>
</comment>
<feature type="transmembrane region" description="Helical" evidence="6">
    <location>
        <begin position="142"/>
        <end position="159"/>
    </location>
</feature>
<evidence type="ECO:0000313" key="8">
    <source>
        <dbReference type="EMBL" id="ANZ77919.1"/>
    </source>
</evidence>
<feature type="transmembrane region" description="Helical" evidence="6">
    <location>
        <begin position="523"/>
        <end position="543"/>
    </location>
</feature>
<dbReference type="AlphaFoldDB" id="A0A1B2JIQ8"/>
<feature type="transmembrane region" description="Helical" evidence="6">
    <location>
        <begin position="446"/>
        <end position="470"/>
    </location>
</feature>
<dbReference type="Pfam" id="PF07690">
    <property type="entry name" value="MFS_1"/>
    <property type="match status" value="1"/>
</dbReference>
<feature type="transmembrane region" description="Helical" evidence="6">
    <location>
        <begin position="165"/>
        <end position="187"/>
    </location>
</feature>
<name>A0A1B2JIQ8_PICPA</name>
<organism evidence="8 9">
    <name type="scientific">Komagataella pastoris</name>
    <name type="common">Yeast</name>
    <name type="synonym">Pichia pastoris</name>
    <dbReference type="NCBI Taxonomy" id="4922"/>
    <lineage>
        <taxon>Eukaryota</taxon>
        <taxon>Fungi</taxon>
        <taxon>Dikarya</taxon>
        <taxon>Ascomycota</taxon>
        <taxon>Saccharomycotina</taxon>
        <taxon>Pichiomycetes</taxon>
        <taxon>Pichiales</taxon>
        <taxon>Pichiaceae</taxon>
        <taxon>Komagataella</taxon>
    </lineage>
</organism>
<feature type="compositionally biased region" description="Polar residues" evidence="5">
    <location>
        <begin position="354"/>
        <end position="365"/>
    </location>
</feature>
<evidence type="ECO:0000313" key="9">
    <source>
        <dbReference type="Proteomes" id="UP000094565"/>
    </source>
</evidence>
<evidence type="ECO:0000256" key="4">
    <source>
        <dbReference type="ARBA" id="ARBA00023136"/>
    </source>
</evidence>
<evidence type="ECO:0000256" key="5">
    <source>
        <dbReference type="SAM" id="MobiDB-lite"/>
    </source>
</evidence>
<feature type="compositionally biased region" description="Basic and acidic residues" evidence="5">
    <location>
        <begin position="390"/>
        <end position="417"/>
    </location>
</feature>
<accession>A0A1B2JIQ8</accession>
<feature type="region of interest" description="Disordered" evidence="5">
    <location>
        <begin position="390"/>
        <end position="433"/>
    </location>
</feature>
<reference evidence="8 9" key="1">
    <citation type="submission" date="2016-02" db="EMBL/GenBank/DDBJ databases">
        <title>Comparative genomic and transcriptomic foundation for Pichia pastoris.</title>
        <authorList>
            <person name="Love K.R."/>
            <person name="Shah K.A."/>
            <person name="Whittaker C.A."/>
            <person name="Wu J."/>
            <person name="Bartlett M.C."/>
            <person name="Ma D."/>
            <person name="Leeson R.L."/>
            <person name="Priest M."/>
            <person name="Young S.K."/>
            <person name="Love J.C."/>
        </authorList>
    </citation>
    <scope>NUCLEOTIDE SEQUENCE [LARGE SCALE GENOMIC DNA]</scope>
    <source>
        <strain evidence="8 9">ATCC 28485</strain>
    </source>
</reference>
<evidence type="ECO:0000256" key="3">
    <source>
        <dbReference type="ARBA" id="ARBA00022989"/>
    </source>
</evidence>